<feature type="region of interest" description="Disordered" evidence="5">
    <location>
        <begin position="553"/>
        <end position="573"/>
    </location>
</feature>
<dbReference type="InterPro" id="IPR020946">
    <property type="entry name" value="Flavin_mOase-like"/>
</dbReference>
<dbReference type="Gene3D" id="3.50.50.60">
    <property type="entry name" value="FAD/NAD(P)-binding domain"/>
    <property type="match status" value="2"/>
</dbReference>
<proteinExistence type="inferred from homology"/>
<evidence type="ECO:0000313" key="6">
    <source>
        <dbReference type="EMBL" id="KAF9758524.1"/>
    </source>
</evidence>
<dbReference type="SUPFAM" id="SSF51905">
    <property type="entry name" value="FAD/NAD(P)-binding domain"/>
    <property type="match status" value="3"/>
</dbReference>
<dbReference type="GO" id="GO:0004499">
    <property type="term" value="F:N,N-dimethylaniline monooxygenase activity"/>
    <property type="evidence" value="ECO:0007669"/>
    <property type="project" value="InterPro"/>
</dbReference>
<keyword evidence="4" id="KW-0560">Oxidoreductase</keyword>
<dbReference type="Pfam" id="PF00743">
    <property type="entry name" value="FMO-like"/>
    <property type="match status" value="1"/>
</dbReference>
<dbReference type="GO" id="GO:0050661">
    <property type="term" value="F:NADP binding"/>
    <property type="evidence" value="ECO:0007669"/>
    <property type="project" value="InterPro"/>
</dbReference>
<dbReference type="PANTHER" id="PTHR42877">
    <property type="entry name" value="L-ORNITHINE N(5)-MONOOXYGENASE-RELATED"/>
    <property type="match status" value="1"/>
</dbReference>
<dbReference type="AlphaFoldDB" id="A0A8H7TSR3"/>
<evidence type="ECO:0000313" key="7">
    <source>
        <dbReference type="Proteomes" id="UP000616885"/>
    </source>
</evidence>
<dbReference type="InterPro" id="IPR036188">
    <property type="entry name" value="FAD/NAD-bd_sf"/>
</dbReference>
<feature type="compositionally biased region" description="Basic and acidic residues" evidence="5">
    <location>
        <begin position="563"/>
        <end position="573"/>
    </location>
</feature>
<evidence type="ECO:0000256" key="3">
    <source>
        <dbReference type="ARBA" id="ARBA00022827"/>
    </source>
</evidence>
<sequence length="573" mass="64729">MDPSQDEAIHHERFVKVVCVGAGISGLCLAYKLQRSFTNYDLTIYEKNAEVGGTWFENRYPGCACDVPAHNYTYSFEPKADFSAAIAGWRELKQYYDDFATKYDLRHYIRFSHIVIETTWDDDKGQWNITTKDLQTGAVLRDWCHILVHATGYLNKPAWPKAPGLDAFKGPKIHSANWDETIDLKGKNIILVGSGASAVQILPAIQPIVKAAKVFIRTPRWSLPSPSQKTGVFSPEEIQNFIDDPKALMDLRLANERTLNSFFTMYMKGTVLQAQAREHLASEMKKVIVDPEVQKTLVPDFPVGCKRILPSGDKFLHTIKENNVKVVYSGVKYFTESGCVSDDGQSHTTDVVICATGFDLSFVPRFPINFRGHNLQEDWNTSITGYMGVGIAECPNSFTIAGPFTPISNGPVIVALESQTDFVCSFIDKFQTEPGMKSMHLKASASYDFRSYVAQVTKKMVWSDACRNDHNVQPNWGQSAITWPGSVLHFLEALREPRFEDYEFQYSGNRFAWLGNGLSQTEWDNTADLAYYIRDHDDGKHLSRRARLKEISKSGTQPKRVLHRQEKLSTGRL</sequence>
<dbReference type="InterPro" id="IPR051209">
    <property type="entry name" value="FAD-bind_Monooxygenase_sf"/>
</dbReference>
<gene>
    <name evidence="6" type="ORF">IM811_000218</name>
</gene>
<dbReference type="EMBL" id="JADCTT010000001">
    <property type="protein sequence ID" value="KAF9758524.1"/>
    <property type="molecule type" value="Genomic_DNA"/>
</dbReference>
<comment type="caution">
    <text evidence="6">The sequence shown here is derived from an EMBL/GenBank/DDBJ whole genome shotgun (WGS) entry which is preliminary data.</text>
</comment>
<protein>
    <recommendedName>
        <fullName evidence="8">FAD/NAD(P)-binding domain-containing protein</fullName>
    </recommendedName>
</protein>
<evidence type="ECO:0008006" key="8">
    <source>
        <dbReference type="Google" id="ProtNLM"/>
    </source>
</evidence>
<accession>A0A8H7TSR3</accession>
<reference evidence="6" key="1">
    <citation type="submission" date="2020-10" db="EMBL/GenBank/DDBJ databases">
        <title>High-Quality Genome Resource of Clonostachys rosea strain S41 by Oxford Nanopore Long-Read Sequencing.</title>
        <authorList>
            <person name="Wang H."/>
        </authorList>
    </citation>
    <scope>NUCLEOTIDE SEQUENCE</scope>
    <source>
        <strain evidence="6">S41</strain>
    </source>
</reference>
<dbReference type="GO" id="GO:0050660">
    <property type="term" value="F:flavin adenine dinucleotide binding"/>
    <property type="evidence" value="ECO:0007669"/>
    <property type="project" value="InterPro"/>
</dbReference>
<keyword evidence="2" id="KW-0285">Flavoprotein</keyword>
<evidence type="ECO:0000256" key="1">
    <source>
        <dbReference type="ARBA" id="ARBA00010139"/>
    </source>
</evidence>
<name>A0A8H7TSR3_BIOOC</name>
<dbReference type="PANTHER" id="PTHR42877:SF8">
    <property type="entry name" value="MONOOXYGENASE"/>
    <property type="match status" value="1"/>
</dbReference>
<evidence type="ECO:0000256" key="2">
    <source>
        <dbReference type="ARBA" id="ARBA00022630"/>
    </source>
</evidence>
<evidence type="ECO:0000256" key="5">
    <source>
        <dbReference type="SAM" id="MobiDB-lite"/>
    </source>
</evidence>
<organism evidence="6 7">
    <name type="scientific">Bionectria ochroleuca</name>
    <name type="common">Gliocladium roseum</name>
    <dbReference type="NCBI Taxonomy" id="29856"/>
    <lineage>
        <taxon>Eukaryota</taxon>
        <taxon>Fungi</taxon>
        <taxon>Dikarya</taxon>
        <taxon>Ascomycota</taxon>
        <taxon>Pezizomycotina</taxon>
        <taxon>Sordariomycetes</taxon>
        <taxon>Hypocreomycetidae</taxon>
        <taxon>Hypocreales</taxon>
        <taxon>Bionectriaceae</taxon>
        <taxon>Clonostachys</taxon>
    </lineage>
</organism>
<evidence type="ECO:0000256" key="4">
    <source>
        <dbReference type="ARBA" id="ARBA00023002"/>
    </source>
</evidence>
<dbReference type="Proteomes" id="UP000616885">
    <property type="component" value="Unassembled WGS sequence"/>
</dbReference>
<comment type="similarity">
    <text evidence="1">Belongs to the FAD-binding monooxygenase family.</text>
</comment>
<keyword evidence="3" id="KW-0274">FAD</keyword>